<evidence type="ECO:0008006" key="5">
    <source>
        <dbReference type="Google" id="ProtNLM"/>
    </source>
</evidence>
<evidence type="ECO:0000256" key="2">
    <source>
        <dbReference type="SAM" id="SignalP"/>
    </source>
</evidence>
<evidence type="ECO:0000256" key="1">
    <source>
        <dbReference type="SAM" id="MobiDB-lite"/>
    </source>
</evidence>
<evidence type="ECO:0000313" key="3">
    <source>
        <dbReference type="EMBL" id="THW18552.1"/>
    </source>
</evidence>
<evidence type="ECO:0000313" key="4">
    <source>
        <dbReference type="Proteomes" id="UP000308014"/>
    </source>
</evidence>
<protein>
    <recommendedName>
        <fullName evidence="5">Apple domain-containing protein</fullName>
    </recommendedName>
</protein>
<gene>
    <name evidence="3" type="ORF">D6D24_03312</name>
</gene>
<dbReference type="EMBL" id="QZAJ01000083">
    <property type="protein sequence ID" value="THW18552.1"/>
    <property type="molecule type" value="Genomic_DNA"/>
</dbReference>
<keyword evidence="2" id="KW-0732">Signal</keyword>
<dbReference type="PANTHER" id="PTHR36578:SF1">
    <property type="entry name" value="APPLE DOMAIN-CONTAINING PROTEIN"/>
    <property type="match status" value="1"/>
</dbReference>
<dbReference type="AlphaFoldDB" id="A0A4S8W166"/>
<feature type="region of interest" description="Disordered" evidence="1">
    <location>
        <begin position="21"/>
        <end position="49"/>
    </location>
</feature>
<name>A0A4S8W166_AURPU</name>
<sequence length="279" mass="29355">MHFSRILLPIVSLVSLAASSPLQHGRRGDTATSSVQVSATSTTSSSTACPTTPEEGTYCGFINPEDPCAPQPGGQGPTMVPDTVDTFVNHKPFQSISLNNTYAPGYTTIFKNLTSAAKNPNNYIGLYYLDTYDISACAAKCNEVSNCNSFNIYIERDPSVNPTKNDSTAPTVWGYWCPNPSSLTNYKCALWGDGIYNSSATNHGQHRGDFEVVIAGSNAFVKNGFFNSTTYSSGSGVVPTMGMPSPSAVVAYTGAASGVSTGLSVWGGCAVVLAMLMAL</sequence>
<feature type="compositionally biased region" description="Low complexity" evidence="1">
    <location>
        <begin position="30"/>
        <end position="49"/>
    </location>
</feature>
<organism evidence="3 4">
    <name type="scientific">Aureobasidium pullulans</name>
    <name type="common">Black yeast</name>
    <name type="synonym">Pullularia pullulans</name>
    <dbReference type="NCBI Taxonomy" id="5580"/>
    <lineage>
        <taxon>Eukaryota</taxon>
        <taxon>Fungi</taxon>
        <taxon>Dikarya</taxon>
        <taxon>Ascomycota</taxon>
        <taxon>Pezizomycotina</taxon>
        <taxon>Dothideomycetes</taxon>
        <taxon>Dothideomycetidae</taxon>
        <taxon>Dothideales</taxon>
        <taxon>Saccotheciaceae</taxon>
        <taxon>Aureobasidium</taxon>
    </lineage>
</organism>
<accession>A0A4S8W166</accession>
<dbReference type="PANTHER" id="PTHR36578">
    <property type="entry name" value="CHROMOSOME 15, WHOLE GENOME SHOTGUN SEQUENCE"/>
    <property type="match status" value="1"/>
</dbReference>
<feature type="chain" id="PRO_5020413424" description="Apple domain-containing protein" evidence="2">
    <location>
        <begin position="20"/>
        <end position="279"/>
    </location>
</feature>
<reference evidence="3 4" key="1">
    <citation type="submission" date="2018-10" db="EMBL/GenBank/DDBJ databases">
        <title>Fifty Aureobasidium pullulans genomes reveal a recombining polyextremotolerant generalist.</title>
        <authorList>
            <person name="Gostincar C."/>
            <person name="Turk M."/>
            <person name="Zajc J."/>
            <person name="Gunde-Cimerman N."/>
        </authorList>
    </citation>
    <scope>NUCLEOTIDE SEQUENCE [LARGE SCALE GENOMIC DNA]</scope>
    <source>
        <strain evidence="3 4">EXF-11318</strain>
    </source>
</reference>
<dbReference type="Proteomes" id="UP000308014">
    <property type="component" value="Unassembled WGS sequence"/>
</dbReference>
<comment type="caution">
    <text evidence="3">The sequence shown here is derived from an EMBL/GenBank/DDBJ whole genome shotgun (WGS) entry which is preliminary data.</text>
</comment>
<proteinExistence type="predicted"/>
<feature type="signal peptide" evidence="2">
    <location>
        <begin position="1"/>
        <end position="19"/>
    </location>
</feature>